<gene>
    <name evidence="1" type="ORF">Vau01_024320</name>
</gene>
<sequence length="139" mass="14070">MLLKGPEMLHFRRAVTVALLVGGLAGGLAACGSDGDSGGGVASPPKATTAAAPVSEEARREAIYLEATAAHLCAVQSRVYTDPAEMASAYASKPRYAELTEAEVAAFDERAKTDPAFAVRLSEAITAACSPSAPSASTG</sequence>
<comment type="caution">
    <text evidence="1">The sequence shown here is derived from an EMBL/GenBank/DDBJ whole genome shotgun (WGS) entry which is preliminary data.</text>
</comment>
<protein>
    <submittedName>
        <fullName evidence="1">Uncharacterized protein</fullName>
    </submittedName>
</protein>
<evidence type="ECO:0000313" key="1">
    <source>
        <dbReference type="EMBL" id="GIJ54916.1"/>
    </source>
</evidence>
<dbReference type="Proteomes" id="UP000612585">
    <property type="component" value="Unassembled WGS sequence"/>
</dbReference>
<organism evidence="1 2">
    <name type="scientific">Virgisporangium aurantiacum</name>
    <dbReference type="NCBI Taxonomy" id="175570"/>
    <lineage>
        <taxon>Bacteria</taxon>
        <taxon>Bacillati</taxon>
        <taxon>Actinomycetota</taxon>
        <taxon>Actinomycetes</taxon>
        <taxon>Micromonosporales</taxon>
        <taxon>Micromonosporaceae</taxon>
        <taxon>Virgisporangium</taxon>
    </lineage>
</organism>
<dbReference type="PROSITE" id="PS51257">
    <property type="entry name" value="PROKAR_LIPOPROTEIN"/>
    <property type="match status" value="1"/>
</dbReference>
<dbReference type="AlphaFoldDB" id="A0A8J3Z022"/>
<evidence type="ECO:0000313" key="2">
    <source>
        <dbReference type="Proteomes" id="UP000612585"/>
    </source>
</evidence>
<dbReference type="EMBL" id="BOPG01000012">
    <property type="protein sequence ID" value="GIJ54916.1"/>
    <property type="molecule type" value="Genomic_DNA"/>
</dbReference>
<name>A0A8J3Z022_9ACTN</name>
<reference evidence="1" key="1">
    <citation type="submission" date="2021-01" db="EMBL/GenBank/DDBJ databases">
        <title>Whole genome shotgun sequence of Virgisporangium aurantiacum NBRC 16421.</title>
        <authorList>
            <person name="Komaki H."/>
            <person name="Tamura T."/>
        </authorList>
    </citation>
    <scope>NUCLEOTIDE SEQUENCE</scope>
    <source>
        <strain evidence="1">NBRC 16421</strain>
    </source>
</reference>
<proteinExistence type="predicted"/>
<accession>A0A8J3Z022</accession>
<keyword evidence="2" id="KW-1185">Reference proteome</keyword>